<name>A0AAU9AHT9_LYSEN</name>
<feature type="domain" description="LiaI-LiaF-like transmembrane region" evidence="2">
    <location>
        <begin position="6"/>
        <end position="50"/>
    </location>
</feature>
<dbReference type="EMBL" id="AP014940">
    <property type="protein sequence ID" value="BAV97393.1"/>
    <property type="molecule type" value="Genomic_DNA"/>
</dbReference>
<accession>A0AAU9AHT9</accession>
<organism evidence="3 4">
    <name type="scientific">Lysobacter enzymogenes</name>
    <dbReference type="NCBI Taxonomy" id="69"/>
    <lineage>
        <taxon>Bacteria</taxon>
        <taxon>Pseudomonadati</taxon>
        <taxon>Pseudomonadota</taxon>
        <taxon>Gammaproteobacteria</taxon>
        <taxon>Lysobacterales</taxon>
        <taxon>Lysobacteraceae</taxon>
        <taxon>Lysobacter</taxon>
    </lineage>
</organism>
<evidence type="ECO:0000313" key="3">
    <source>
        <dbReference type="EMBL" id="BAV97393.1"/>
    </source>
</evidence>
<sequence>MKSHVVGALILIVIGTMFLLNNLGFTNLSVTKLLVTWWPAILIAVGLGLLFKRN</sequence>
<dbReference type="AlphaFoldDB" id="A0AAU9AHT9"/>
<dbReference type="GeneID" id="83066771"/>
<dbReference type="Proteomes" id="UP000218824">
    <property type="component" value="Chromosome"/>
</dbReference>
<dbReference type="KEGG" id="lem:LEN_1906"/>
<keyword evidence="1" id="KW-1133">Transmembrane helix</keyword>
<dbReference type="InterPro" id="IPR043726">
    <property type="entry name" value="LiaI-LiaF-like_TM1"/>
</dbReference>
<gene>
    <name evidence="3" type="ORF">LEN_1906</name>
</gene>
<keyword evidence="1" id="KW-0812">Transmembrane</keyword>
<keyword evidence="1" id="KW-0472">Membrane</keyword>
<feature type="transmembrane region" description="Helical" evidence="1">
    <location>
        <begin position="35"/>
        <end position="51"/>
    </location>
</feature>
<proteinExistence type="predicted"/>
<evidence type="ECO:0000256" key="1">
    <source>
        <dbReference type="SAM" id="Phobius"/>
    </source>
</evidence>
<dbReference type="RefSeq" id="WP_096377557.1">
    <property type="nucleotide sequence ID" value="NZ_AP014940.1"/>
</dbReference>
<evidence type="ECO:0000313" key="4">
    <source>
        <dbReference type="Proteomes" id="UP000218824"/>
    </source>
</evidence>
<evidence type="ECO:0000259" key="2">
    <source>
        <dbReference type="Pfam" id="PF18917"/>
    </source>
</evidence>
<reference evidence="3 4" key="1">
    <citation type="journal article" date="2017" name="DNA Res.">
        <title>Complete genome sequence and expression profile of the commercial lytic enzyme producer Lysobacter enzymogenes M497-1.</title>
        <authorList>
            <person name="Takami H."/>
            <person name="Toyoda A."/>
            <person name="Uchiyama I."/>
            <person name="Itoh T."/>
            <person name="Takaki Y."/>
            <person name="Arai W."/>
            <person name="Nishi S."/>
            <person name="Kawai M."/>
            <person name="Shinya K."/>
            <person name="Ikeda H."/>
        </authorList>
    </citation>
    <scope>NUCLEOTIDE SEQUENCE [LARGE SCALE GENOMIC DNA]</scope>
    <source>
        <strain evidence="3 4">M497-1</strain>
    </source>
</reference>
<dbReference type="Pfam" id="PF18917">
    <property type="entry name" value="LiaI-LiaF-like_TM1"/>
    <property type="match status" value="1"/>
</dbReference>
<protein>
    <recommendedName>
        <fullName evidence="2">LiaI-LiaF-like transmembrane region domain-containing protein</fullName>
    </recommendedName>
</protein>
<feature type="transmembrane region" description="Helical" evidence="1">
    <location>
        <begin position="5"/>
        <end position="23"/>
    </location>
</feature>